<evidence type="ECO:0000313" key="5">
    <source>
        <dbReference type="Proteomes" id="UP000593972"/>
    </source>
</evidence>
<feature type="domain" description="Pesticidal crystal protein Cry22Aa Ig-like" evidence="3">
    <location>
        <begin position="456"/>
        <end position="517"/>
    </location>
</feature>
<feature type="signal peptide" evidence="2">
    <location>
        <begin position="1"/>
        <end position="31"/>
    </location>
</feature>
<feature type="chain" id="PRO_5044764778" evidence="2">
    <location>
        <begin position="32"/>
        <end position="521"/>
    </location>
</feature>
<evidence type="ECO:0000259" key="3">
    <source>
        <dbReference type="Pfam" id="PF16403"/>
    </source>
</evidence>
<feature type="region of interest" description="Disordered" evidence="1">
    <location>
        <begin position="119"/>
        <end position="217"/>
    </location>
</feature>
<evidence type="ECO:0000256" key="1">
    <source>
        <dbReference type="SAM" id="MobiDB-lite"/>
    </source>
</evidence>
<keyword evidence="4" id="KW-0614">Plasmid</keyword>
<dbReference type="Proteomes" id="UP000593972">
    <property type="component" value="Plasmid pLPCN-2"/>
</dbReference>
<feature type="domain" description="Pesticidal crystal protein Cry22Aa Ig-like" evidence="3">
    <location>
        <begin position="222"/>
        <end position="290"/>
    </location>
</feature>
<evidence type="ECO:0000313" key="4">
    <source>
        <dbReference type="EMBL" id="QOP57160.1"/>
    </source>
</evidence>
<feature type="compositionally biased region" description="Polar residues" evidence="1">
    <location>
        <begin position="33"/>
        <end position="50"/>
    </location>
</feature>
<dbReference type="AlphaFoldDB" id="A0ABD7BWR2"/>
<proteinExistence type="predicted"/>
<dbReference type="Gene3D" id="2.60.40.10">
    <property type="entry name" value="Immunoglobulins"/>
    <property type="match status" value="4"/>
</dbReference>
<gene>
    <name evidence="4" type="ORF">HCJ88_15345</name>
</gene>
<reference evidence="4 5" key="1">
    <citation type="submission" date="2020-03" db="EMBL/GenBank/DDBJ databases">
        <title>Complete genome sequence of Lactobacillus paracasei strain NFFJ04, isolated from animal feed.</title>
        <authorList>
            <person name="Jung J.Y."/>
        </authorList>
    </citation>
    <scope>NUCLEOTIDE SEQUENCE [LARGE SCALE GENOMIC DNA]</scope>
    <source>
        <strain evidence="4 5">NFFJ04</strain>
        <plasmid evidence="4 5">pLPCN-2</plasmid>
    </source>
</reference>
<evidence type="ECO:0000256" key="2">
    <source>
        <dbReference type="SAM" id="SignalP"/>
    </source>
</evidence>
<dbReference type="InterPro" id="IPR013783">
    <property type="entry name" value="Ig-like_fold"/>
</dbReference>
<name>A0ABD7BWR2_LACPA</name>
<organism evidence="4 5">
    <name type="scientific">Lacticaseibacillus paracasei</name>
    <name type="common">Lactobacillus paracasei</name>
    <dbReference type="NCBI Taxonomy" id="1597"/>
    <lineage>
        <taxon>Bacteria</taxon>
        <taxon>Bacillati</taxon>
        <taxon>Bacillota</taxon>
        <taxon>Bacilli</taxon>
        <taxon>Lactobacillales</taxon>
        <taxon>Lactobacillaceae</taxon>
        <taxon>Lacticaseibacillus</taxon>
    </lineage>
</organism>
<feature type="domain" description="Pesticidal crystal protein Cry22Aa Ig-like" evidence="3">
    <location>
        <begin position="305"/>
        <end position="367"/>
    </location>
</feature>
<feature type="compositionally biased region" description="Pro residues" evidence="1">
    <location>
        <begin position="157"/>
        <end position="211"/>
    </location>
</feature>
<keyword evidence="2" id="KW-0732">Signal</keyword>
<dbReference type="InterPro" id="IPR032179">
    <property type="entry name" value="Cry22Aa_Ig-like"/>
</dbReference>
<protein>
    <submittedName>
        <fullName evidence="4">DUF5011 domain-containing protein</fullName>
    </submittedName>
</protein>
<dbReference type="RefSeq" id="WP_193137601.1">
    <property type="nucleotide sequence ID" value="NZ_CP050502.1"/>
</dbReference>
<feature type="region of interest" description="Disordered" evidence="1">
    <location>
        <begin position="33"/>
        <end position="92"/>
    </location>
</feature>
<feature type="compositionally biased region" description="Polar residues" evidence="1">
    <location>
        <begin position="121"/>
        <end position="136"/>
    </location>
</feature>
<feature type="domain" description="Pesticidal crystal protein Cry22Aa Ig-like" evidence="3">
    <location>
        <begin position="381"/>
        <end position="442"/>
    </location>
</feature>
<dbReference type="EMBL" id="CP050502">
    <property type="protein sequence ID" value="QOP57160.1"/>
    <property type="molecule type" value="Genomic_DNA"/>
</dbReference>
<accession>A0ABD7BWR2</accession>
<geneLocation type="plasmid" evidence="4 5">
    <name>pLPCN-2</name>
</geneLocation>
<dbReference type="Pfam" id="PF16403">
    <property type="entry name" value="Bact_surface_Ig-like"/>
    <property type="match status" value="4"/>
</dbReference>
<sequence>MANNKKKTAAILLISAIVLGGGGYTAYQLNAAPASQSVKKSSTPSKQWRTPSKKVEQKQKNTKPSSNKPDQTIKDALAPDLPNSDKSDQTVVAFPFSKNDLSKQLESSNSQSLISLADQATAEQNTPKAADNTGTTPEPKPLTDKQTTDTKTTPSVEPSPTPNPAPEPIPEPNPTPDPNPTPIPEPNPTPDPNPTPTPEPNPTPDPNPTPAPVDQAPTISFADDLHLHLGQKSFNLMDGVSAHDVEDGDLTNKVVYGSTVDVNTEGTYQVTYQVTDSAGHKTSATRDVVVTNDAPVIHVSGNNQTEVGHAFDPLQGVTADDYQDGDLTTEIKVAGDVDTSKLGDYELIYTVTDKNGAVTTLKRSVTVFATAPTLDVSKVPTELKVGDQFNPKANVTAVSPYGDVIVAVDGSVDTSKPGSYELAYTATDKFGQKTVKEVTINVVADKPTLDLSKVPTKFKVGDHFDPKASVTATSSYGDVTVDVEGSVDTSKPGSYVLTYTVTDKFGQTTTQNLTVTVSETV</sequence>